<comment type="similarity">
    <text evidence="1 4">Belongs to the iron/ascorbate-dependent oxidoreductase family.</text>
</comment>
<dbReference type="InterPro" id="IPR027443">
    <property type="entry name" value="IPNS-like_sf"/>
</dbReference>
<keyword evidence="2 4" id="KW-0479">Metal-binding</keyword>
<evidence type="ECO:0000256" key="2">
    <source>
        <dbReference type="ARBA" id="ARBA00022723"/>
    </source>
</evidence>
<evidence type="ECO:0000313" key="7">
    <source>
        <dbReference type="EMBL" id="CAK9163792.1"/>
    </source>
</evidence>
<gene>
    <name evidence="7" type="ORF">ILEXP_LOCUS32853</name>
    <name evidence="6" type="ORF">ILEXP_LOCUS8139</name>
</gene>
<dbReference type="GO" id="GO:0046872">
    <property type="term" value="F:metal ion binding"/>
    <property type="evidence" value="ECO:0007669"/>
    <property type="project" value="UniProtKB-KW"/>
</dbReference>
<protein>
    <recommendedName>
        <fullName evidence="5">Fe2OG dioxygenase domain-containing protein</fullName>
    </recommendedName>
</protein>
<evidence type="ECO:0000256" key="1">
    <source>
        <dbReference type="ARBA" id="ARBA00008056"/>
    </source>
</evidence>
<name>A0ABC8R7B0_9AQUA</name>
<dbReference type="Pfam" id="PF03171">
    <property type="entry name" value="2OG-FeII_Oxy"/>
    <property type="match status" value="1"/>
</dbReference>
<dbReference type="FunFam" id="2.60.120.330:FF:000136">
    <property type="entry name" value="Uncharacterized protein"/>
    <property type="match status" value="1"/>
</dbReference>
<dbReference type="Gene3D" id="2.60.120.330">
    <property type="entry name" value="B-lactam Antibiotic, Isopenicillin N Synthase, Chain"/>
    <property type="match status" value="1"/>
</dbReference>
<dbReference type="Proteomes" id="UP001642360">
    <property type="component" value="Unassembled WGS sequence"/>
</dbReference>
<dbReference type="PANTHER" id="PTHR47991">
    <property type="entry name" value="OXOGLUTARATE/IRON-DEPENDENT DIOXYGENASE"/>
    <property type="match status" value="1"/>
</dbReference>
<dbReference type="PROSITE" id="PS51471">
    <property type="entry name" value="FE2OG_OXY"/>
    <property type="match status" value="1"/>
</dbReference>
<evidence type="ECO:0000256" key="4">
    <source>
        <dbReference type="RuleBase" id="RU003682"/>
    </source>
</evidence>
<organism evidence="6 8">
    <name type="scientific">Ilex paraguariensis</name>
    <name type="common">yerba mate</name>
    <dbReference type="NCBI Taxonomy" id="185542"/>
    <lineage>
        <taxon>Eukaryota</taxon>
        <taxon>Viridiplantae</taxon>
        <taxon>Streptophyta</taxon>
        <taxon>Embryophyta</taxon>
        <taxon>Tracheophyta</taxon>
        <taxon>Spermatophyta</taxon>
        <taxon>Magnoliopsida</taxon>
        <taxon>eudicotyledons</taxon>
        <taxon>Gunneridae</taxon>
        <taxon>Pentapetalae</taxon>
        <taxon>asterids</taxon>
        <taxon>campanulids</taxon>
        <taxon>Aquifoliales</taxon>
        <taxon>Aquifoliaceae</taxon>
        <taxon>Ilex</taxon>
    </lineage>
</organism>
<sequence>MEVLISNWSNVQSMPESFVFPPERRPGKNLVPVCNDIPVIDLKPIDEDHDPAETIQQILKASQEFGFFQVINHGVSEVLMDDTMSVFKEFFGLPAEYKASFYSNDINRSCRLYTSTLNYDKEEFHYWRDNFTHRCHPVDDYIQFWPEKPSRYRDVVGQYSVEVRKFLLRILDLMCEGLGLELRYFDGEFSKNQLLSVNYHVPCPDPSLTLGMPEHSDPNLISMLQQCDVPGLQFLKDGQWIGVEPLPNALLVIPGLQLRAISNDKFQSPKHRVVTHSKEARTTIGCFLIPSNDVCIEPARALVNSGSPQFYRAYKYQEFFSTFTVKGCDADAAFESFKLHG</sequence>
<comment type="caution">
    <text evidence="6">The sequence shown here is derived from an EMBL/GenBank/DDBJ whole genome shotgun (WGS) entry which is preliminary data.</text>
</comment>
<dbReference type="InterPro" id="IPR044861">
    <property type="entry name" value="IPNS-like_FE2OG_OXY"/>
</dbReference>
<accession>A0ABC8R7B0</accession>
<keyword evidence="4" id="KW-0560">Oxidoreductase</keyword>
<feature type="domain" description="Fe2OG dioxygenase" evidence="5">
    <location>
        <begin position="190"/>
        <end position="290"/>
    </location>
</feature>
<dbReference type="EMBL" id="CAUOFW020004093">
    <property type="protein sequence ID" value="CAK9163792.1"/>
    <property type="molecule type" value="Genomic_DNA"/>
</dbReference>
<keyword evidence="8" id="KW-1185">Reference proteome</keyword>
<evidence type="ECO:0000313" key="8">
    <source>
        <dbReference type="Proteomes" id="UP001642360"/>
    </source>
</evidence>
<dbReference type="AlphaFoldDB" id="A0ABC8R7B0"/>
<dbReference type="SUPFAM" id="SSF51197">
    <property type="entry name" value="Clavaminate synthase-like"/>
    <property type="match status" value="1"/>
</dbReference>
<dbReference type="InterPro" id="IPR026992">
    <property type="entry name" value="DIOX_N"/>
</dbReference>
<proteinExistence type="inferred from homology"/>
<dbReference type="GO" id="GO:0016705">
    <property type="term" value="F:oxidoreductase activity, acting on paired donors, with incorporation or reduction of molecular oxygen"/>
    <property type="evidence" value="ECO:0007669"/>
    <property type="project" value="UniProtKB-ARBA"/>
</dbReference>
<evidence type="ECO:0000256" key="3">
    <source>
        <dbReference type="ARBA" id="ARBA00023004"/>
    </source>
</evidence>
<evidence type="ECO:0000259" key="5">
    <source>
        <dbReference type="PROSITE" id="PS51471"/>
    </source>
</evidence>
<reference evidence="6 8" key="1">
    <citation type="submission" date="2024-02" db="EMBL/GenBank/DDBJ databases">
        <authorList>
            <person name="Vignale AGUSTIN F."/>
            <person name="Sosa J E."/>
            <person name="Modenutti C."/>
        </authorList>
    </citation>
    <scope>NUCLEOTIDE SEQUENCE [LARGE SCALE GENOMIC DNA]</scope>
</reference>
<dbReference type="EMBL" id="CAUOFW020001059">
    <property type="protein sequence ID" value="CAK9140632.1"/>
    <property type="molecule type" value="Genomic_DNA"/>
</dbReference>
<evidence type="ECO:0000313" key="6">
    <source>
        <dbReference type="EMBL" id="CAK9140632.1"/>
    </source>
</evidence>
<dbReference type="Pfam" id="PF14226">
    <property type="entry name" value="DIOX_N"/>
    <property type="match status" value="1"/>
</dbReference>
<dbReference type="InterPro" id="IPR050295">
    <property type="entry name" value="Plant_2OG-oxidoreductases"/>
</dbReference>
<dbReference type="InterPro" id="IPR005123">
    <property type="entry name" value="Oxoglu/Fe-dep_dioxygenase_dom"/>
</dbReference>
<keyword evidence="3 4" id="KW-0408">Iron</keyword>